<keyword evidence="4" id="KW-0443">Lipid metabolism</keyword>
<comment type="function">
    <text evidence="4">Carrier of the growing fatty acid chain in fatty acid biosynthesis.</text>
</comment>
<keyword evidence="4" id="KW-0275">Fatty acid biosynthesis</keyword>
<dbReference type="PROSITE" id="PS50075">
    <property type="entry name" value="CARRIER"/>
    <property type="match status" value="1"/>
</dbReference>
<evidence type="ECO:0000313" key="8">
    <source>
        <dbReference type="WBParaSite" id="Minc3s06313g39654"/>
    </source>
</evidence>
<sequence length="192" mass="22337">MKCHLFLLSLTFNLVTDLIFVMANLSTYAWRALTHKLHFRPFLLNTKQINSNNSSCFSSINSFNNTPFSSESSLESTCRRIHFCAQRFRMLDGTESVAPPIPMTEEEVHQRVLKAIKEWDRFPQDRVSKLELDARFVEDLSFDSLDLVEIVMSLEDEFGFEISIEDSEKFKTPRDATNYVIDHEGVNEHDEF</sequence>
<evidence type="ECO:0000259" key="6">
    <source>
        <dbReference type="PROSITE" id="PS50075"/>
    </source>
</evidence>
<protein>
    <recommendedName>
        <fullName evidence="4">Acyl carrier protein</fullName>
    </recommendedName>
</protein>
<comment type="similarity">
    <text evidence="1">Belongs to the acyl carrier protein (ACP) family.</text>
</comment>
<reference evidence="8" key="1">
    <citation type="submission" date="2022-11" db="UniProtKB">
        <authorList>
            <consortium name="WormBaseParasite"/>
        </authorList>
    </citation>
    <scope>IDENTIFICATION</scope>
</reference>
<evidence type="ECO:0000256" key="4">
    <source>
        <dbReference type="RuleBase" id="RU000722"/>
    </source>
</evidence>
<dbReference type="GO" id="GO:0000036">
    <property type="term" value="F:acyl carrier activity"/>
    <property type="evidence" value="ECO:0007669"/>
    <property type="project" value="TreeGrafter"/>
</dbReference>
<keyword evidence="3" id="KW-0597">Phosphoprotein</keyword>
<dbReference type="WBParaSite" id="Minc3s06313g39654">
    <property type="protein sequence ID" value="Minc3s06313g39654"/>
    <property type="gene ID" value="Minc3s06313g39654"/>
</dbReference>
<dbReference type="GO" id="GO:0005739">
    <property type="term" value="C:mitochondrion"/>
    <property type="evidence" value="ECO:0007669"/>
    <property type="project" value="TreeGrafter"/>
</dbReference>
<keyword evidence="5" id="KW-0472">Membrane</keyword>
<evidence type="ECO:0000256" key="3">
    <source>
        <dbReference type="ARBA" id="ARBA00022553"/>
    </source>
</evidence>
<name>A0A914NND5_MELIC</name>
<dbReference type="InterPro" id="IPR003231">
    <property type="entry name" value="ACP"/>
</dbReference>
<dbReference type="GO" id="GO:0000035">
    <property type="term" value="F:acyl binding"/>
    <property type="evidence" value="ECO:0007669"/>
    <property type="project" value="TreeGrafter"/>
</dbReference>
<keyword evidence="7" id="KW-1185">Reference proteome</keyword>
<dbReference type="Proteomes" id="UP000887563">
    <property type="component" value="Unplaced"/>
</dbReference>
<dbReference type="PANTHER" id="PTHR20863">
    <property type="entry name" value="ACYL CARRIER PROTEIN"/>
    <property type="match status" value="1"/>
</dbReference>
<dbReference type="Gene3D" id="1.10.1200.10">
    <property type="entry name" value="ACP-like"/>
    <property type="match status" value="1"/>
</dbReference>
<feature type="domain" description="Carrier" evidence="6">
    <location>
        <begin position="106"/>
        <end position="184"/>
    </location>
</feature>
<keyword evidence="5" id="KW-0812">Transmembrane</keyword>
<dbReference type="PANTHER" id="PTHR20863:SF27">
    <property type="entry name" value="ACYL CARRIER PROTEIN"/>
    <property type="match status" value="1"/>
</dbReference>
<keyword evidence="4" id="KW-0444">Lipid biosynthesis</keyword>
<keyword evidence="4" id="KW-0276">Fatty acid metabolism</keyword>
<proteinExistence type="inferred from homology"/>
<feature type="transmembrane region" description="Helical" evidence="5">
    <location>
        <begin position="6"/>
        <end position="30"/>
    </location>
</feature>
<dbReference type="AlphaFoldDB" id="A0A914NND5"/>
<dbReference type="HAMAP" id="MF_01217">
    <property type="entry name" value="Acyl_carrier"/>
    <property type="match status" value="1"/>
</dbReference>
<keyword evidence="5" id="KW-1133">Transmembrane helix</keyword>
<keyword evidence="2 4" id="KW-0596">Phosphopantetheine</keyword>
<accession>A0A914NND5</accession>
<organism evidence="7 8">
    <name type="scientific">Meloidogyne incognita</name>
    <name type="common">Southern root-knot nematode worm</name>
    <name type="synonym">Oxyuris incognita</name>
    <dbReference type="NCBI Taxonomy" id="6306"/>
    <lineage>
        <taxon>Eukaryota</taxon>
        <taxon>Metazoa</taxon>
        <taxon>Ecdysozoa</taxon>
        <taxon>Nematoda</taxon>
        <taxon>Chromadorea</taxon>
        <taxon>Rhabditida</taxon>
        <taxon>Tylenchina</taxon>
        <taxon>Tylenchomorpha</taxon>
        <taxon>Tylenchoidea</taxon>
        <taxon>Meloidogynidae</taxon>
        <taxon>Meloidogyninae</taxon>
        <taxon>Meloidogyne</taxon>
        <taxon>Meloidogyne incognita group</taxon>
    </lineage>
</organism>
<evidence type="ECO:0000256" key="2">
    <source>
        <dbReference type="ARBA" id="ARBA00022450"/>
    </source>
</evidence>
<dbReference type="Pfam" id="PF00550">
    <property type="entry name" value="PP-binding"/>
    <property type="match status" value="1"/>
</dbReference>
<evidence type="ECO:0000256" key="1">
    <source>
        <dbReference type="ARBA" id="ARBA00010930"/>
    </source>
</evidence>
<dbReference type="InterPro" id="IPR036736">
    <property type="entry name" value="ACP-like_sf"/>
</dbReference>
<evidence type="ECO:0000256" key="5">
    <source>
        <dbReference type="SAM" id="Phobius"/>
    </source>
</evidence>
<dbReference type="SUPFAM" id="SSF47336">
    <property type="entry name" value="ACP-like"/>
    <property type="match status" value="1"/>
</dbReference>
<dbReference type="InterPro" id="IPR009081">
    <property type="entry name" value="PP-bd_ACP"/>
</dbReference>
<evidence type="ECO:0000313" key="7">
    <source>
        <dbReference type="Proteomes" id="UP000887563"/>
    </source>
</evidence>